<feature type="transmembrane region" description="Helical" evidence="7">
    <location>
        <begin position="7"/>
        <end position="28"/>
    </location>
</feature>
<gene>
    <name evidence="9" type="ORF">HGP29_00305</name>
</gene>
<protein>
    <submittedName>
        <fullName evidence="9">Ferric reductase</fullName>
    </submittedName>
</protein>
<keyword evidence="3 7" id="KW-0812">Transmembrane</keyword>
<organism evidence="9 10">
    <name type="scientific">Flammeovirga agarivorans</name>
    <dbReference type="NCBI Taxonomy" id="2726742"/>
    <lineage>
        <taxon>Bacteria</taxon>
        <taxon>Pseudomonadati</taxon>
        <taxon>Bacteroidota</taxon>
        <taxon>Cytophagia</taxon>
        <taxon>Cytophagales</taxon>
        <taxon>Flammeovirgaceae</taxon>
        <taxon>Flammeovirga</taxon>
    </lineage>
</organism>
<evidence type="ECO:0000313" key="10">
    <source>
        <dbReference type="Proteomes" id="UP000585050"/>
    </source>
</evidence>
<dbReference type="GO" id="GO:0005886">
    <property type="term" value="C:plasma membrane"/>
    <property type="evidence" value="ECO:0007669"/>
    <property type="project" value="TreeGrafter"/>
</dbReference>
<evidence type="ECO:0000313" key="9">
    <source>
        <dbReference type="EMBL" id="NLR89621.1"/>
    </source>
</evidence>
<dbReference type="GO" id="GO:0010181">
    <property type="term" value="F:FMN binding"/>
    <property type="evidence" value="ECO:0007669"/>
    <property type="project" value="TreeGrafter"/>
</dbReference>
<evidence type="ECO:0000256" key="1">
    <source>
        <dbReference type="ARBA" id="ARBA00004141"/>
    </source>
</evidence>
<evidence type="ECO:0000256" key="5">
    <source>
        <dbReference type="ARBA" id="ARBA00023004"/>
    </source>
</evidence>
<keyword evidence="4 7" id="KW-1133">Transmembrane helix</keyword>
<dbReference type="GO" id="GO:0020037">
    <property type="term" value="F:heme binding"/>
    <property type="evidence" value="ECO:0007669"/>
    <property type="project" value="TreeGrafter"/>
</dbReference>
<accession>A0A7X8SG44</accession>
<feature type="transmembrane region" description="Helical" evidence="7">
    <location>
        <begin position="63"/>
        <end position="86"/>
    </location>
</feature>
<dbReference type="InterPro" id="IPR013130">
    <property type="entry name" value="Fe3_Rdtase_TM_dom"/>
</dbReference>
<dbReference type="PANTHER" id="PTHR36964:SF1">
    <property type="entry name" value="PROTEIN-METHIONINE-SULFOXIDE REDUCTASE HEME-BINDING SUBUNIT MSRQ"/>
    <property type="match status" value="1"/>
</dbReference>
<evidence type="ECO:0000256" key="4">
    <source>
        <dbReference type="ARBA" id="ARBA00022989"/>
    </source>
</evidence>
<evidence type="ECO:0000256" key="7">
    <source>
        <dbReference type="SAM" id="Phobius"/>
    </source>
</evidence>
<comment type="subcellular location">
    <subcellularLocation>
        <location evidence="1">Membrane</location>
        <topology evidence="1">Multi-pass membrane protein</topology>
    </subcellularLocation>
</comment>
<name>A0A7X8SG44_9BACT</name>
<keyword evidence="5" id="KW-0408">Iron</keyword>
<evidence type="ECO:0000256" key="3">
    <source>
        <dbReference type="ARBA" id="ARBA00022692"/>
    </source>
</evidence>
<feature type="transmembrane region" description="Helical" evidence="7">
    <location>
        <begin position="156"/>
        <end position="171"/>
    </location>
</feature>
<dbReference type="RefSeq" id="WP_168880315.1">
    <property type="nucleotide sequence ID" value="NZ_JABAIL010000001.1"/>
</dbReference>
<evidence type="ECO:0000256" key="6">
    <source>
        <dbReference type="ARBA" id="ARBA00023136"/>
    </source>
</evidence>
<dbReference type="Proteomes" id="UP000585050">
    <property type="component" value="Unassembled WGS sequence"/>
</dbReference>
<feature type="transmembrane region" description="Helical" evidence="7">
    <location>
        <begin position="93"/>
        <end position="113"/>
    </location>
</feature>
<feature type="transmembrane region" description="Helical" evidence="7">
    <location>
        <begin position="177"/>
        <end position="194"/>
    </location>
</feature>
<sequence length="206" mass="23658">MAFIKKNYGWIIVTILASLPLIVLSKMINLDWVNGLTLSIVENSGKGGRSTLDMLYHVTGEFAIRWMTAVLTCTPFFILFGVTNLFVRQAMGIAAAVWSILHFIIFIWMEGFLETFTQVNYVAGFIAVLILIPLLFTSNRKSMRRLKSKWKKLQKYAYAAIVLSLIHVALLEKTWIIYAVVVGVGFIIRIPEVKERIIRFRLKRKR</sequence>
<feature type="domain" description="Ferric oxidoreductase" evidence="8">
    <location>
        <begin position="81"/>
        <end position="164"/>
    </location>
</feature>
<reference evidence="9 10" key="1">
    <citation type="submission" date="2020-04" db="EMBL/GenBank/DDBJ databases">
        <title>Flammeovirga sp. SR4, a novel species isolated from seawater.</title>
        <authorList>
            <person name="Wang X."/>
        </authorList>
    </citation>
    <scope>NUCLEOTIDE SEQUENCE [LARGE SCALE GENOMIC DNA]</scope>
    <source>
        <strain evidence="9 10">SR4</strain>
    </source>
</reference>
<dbReference type="GO" id="GO:0016679">
    <property type="term" value="F:oxidoreductase activity, acting on diphenols and related substances as donors"/>
    <property type="evidence" value="ECO:0007669"/>
    <property type="project" value="TreeGrafter"/>
</dbReference>
<comment type="caution">
    <text evidence="9">The sequence shown here is derived from an EMBL/GenBank/DDBJ whole genome shotgun (WGS) entry which is preliminary data.</text>
</comment>
<proteinExistence type="predicted"/>
<evidence type="ECO:0000256" key="2">
    <source>
        <dbReference type="ARBA" id="ARBA00022448"/>
    </source>
</evidence>
<dbReference type="InterPro" id="IPR022837">
    <property type="entry name" value="MsrQ-like"/>
</dbReference>
<keyword evidence="2" id="KW-0813">Transport</keyword>
<keyword evidence="6 7" id="KW-0472">Membrane</keyword>
<evidence type="ECO:0000259" key="8">
    <source>
        <dbReference type="Pfam" id="PF01794"/>
    </source>
</evidence>
<dbReference type="AlphaFoldDB" id="A0A7X8SG44"/>
<feature type="transmembrane region" description="Helical" evidence="7">
    <location>
        <begin position="119"/>
        <end position="136"/>
    </location>
</feature>
<dbReference type="Pfam" id="PF01794">
    <property type="entry name" value="Ferric_reduct"/>
    <property type="match status" value="1"/>
</dbReference>
<keyword evidence="10" id="KW-1185">Reference proteome</keyword>
<dbReference type="EMBL" id="JABAIL010000001">
    <property type="protein sequence ID" value="NLR89621.1"/>
    <property type="molecule type" value="Genomic_DNA"/>
</dbReference>
<dbReference type="PANTHER" id="PTHR36964">
    <property type="entry name" value="PROTEIN-METHIONINE-SULFOXIDE REDUCTASE HEME-BINDING SUBUNIT MSRQ"/>
    <property type="match status" value="1"/>
</dbReference>